<dbReference type="RefSeq" id="WP_143393490.1">
    <property type="nucleotide sequence ID" value="NZ_NIDE01000009.1"/>
</dbReference>
<keyword evidence="2" id="KW-1185">Reference proteome</keyword>
<proteinExistence type="predicted"/>
<evidence type="ECO:0000313" key="2">
    <source>
        <dbReference type="Proteomes" id="UP000214646"/>
    </source>
</evidence>
<dbReference type="EMBL" id="NIDE01000009">
    <property type="protein sequence ID" value="OWK39963.1"/>
    <property type="molecule type" value="Genomic_DNA"/>
</dbReference>
<accession>A0A225DG65</accession>
<name>A0A225DG65_9BACT</name>
<dbReference type="AlphaFoldDB" id="A0A225DG65"/>
<sequence length="458" mass="49784">MPEVLPPPSDSLLQQRQAYLLHQLANDSDGKRSASDANKAIPKQIKDELQFGKTVPGVLKQMAGAGWLNEEKGKTKTNPVFSITEAGRALLPNLEHFLPLLPAGGALNTTTDSRIGATREAYVLTALSLAPNQTISKADLEVGFGGKPKLKASDLAAKYPHLAPFRDQLCIGLNPATTRAVLTELFHGGRIRVHRENRTESYALTPAGSESLAHLRNEVPILPPTGKPSLARDESVHRAREMVILLKLLQCADQTLWESDAHIGNKKEPYNLNHPTAWEVRGALARAGHIALDWDGKEGRYTITPSGKKHLTTLPFGELGEVTIKGIALAELLAAARELPVQSISHAATAPPITHTAITATQLEQAILDILSELLAGKYANLRMAPIHEIRSIVAERFGPDAASHANFNHSCLELRRTDKVRLISIDDRSRATPVQLRDSIFAVGETFFYAEKANAPA</sequence>
<dbReference type="Proteomes" id="UP000214646">
    <property type="component" value="Unassembled WGS sequence"/>
</dbReference>
<protein>
    <submittedName>
        <fullName evidence="1">Uncharacterized protein</fullName>
    </submittedName>
</protein>
<gene>
    <name evidence="1" type="ORF">FRUB_05853</name>
</gene>
<comment type="caution">
    <text evidence="1">The sequence shown here is derived from an EMBL/GenBank/DDBJ whole genome shotgun (WGS) entry which is preliminary data.</text>
</comment>
<reference evidence="2" key="1">
    <citation type="submission" date="2017-06" db="EMBL/GenBank/DDBJ databases">
        <title>Genome analysis of Fimbriiglobus ruber SP5, the first member of the order Planctomycetales with confirmed chitinolytic capability.</title>
        <authorList>
            <person name="Ravin N.V."/>
            <person name="Rakitin A.L."/>
            <person name="Ivanova A.A."/>
            <person name="Beletsky A.V."/>
            <person name="Kulichevskaya I.S."/>
            <person name="Mardanov A.V."/>
            <person name="Dedysh S.N."/>
        </authorList>
    </citation>
    <scope>NUCLEOTIDE SEQUENCE [LARGE SCALE GENOMIC DNA]</scope>
    <source>
        <strain evidence="2">SP5</strain>
    </source>
</reference>
<evidence type="ECO:0000313" key="1">
    <source>
        <dbReference type="EMBL" id="OWK39963.1"/>
    </source>
</evidence>
<organism evidence="1 2">
    <name type="scientific">Fimbriiglobus ruber</name>
    <dbReference type="NCBI Taxonomy" id="1908690"/>
    <lineage>
        <taxon>Bacteria</taxon>
        <taxon>Pseudomonadati</taxon>
        <taxon>Planctomycetota</taxon>
        <taxon>Planctomycetia</taxon>
        <taxon>Gemmatales</taxon>
        <taxon>Gemmataceae</taxon>
        <taxon>Fimbriiglobus</taxon>
    </lineage>
</organism>